<dbReference type="OrthoDB" id="5815905at2759"/>
<dbReference type="WBParaSite" id="GPUH_0000727201-mRNA-1">
    <property type="protein sequence ID" value="GPUH_0000727201-mRNA-1"/>
    <property type="gene ID" value="GPUH_0000727201"/>
</dbReference>
<reference evidence="4" key="1">
    <citation type="submission" date="2016-06" db="UniProtKB">
        <authorList>
            <consortium name="WormBaseParasite"/>
        </authorList>
    </citation>
    <scope>IDENTIFICATION</scope>
</reference>
<evidence type="ECO:0000313" key="3">
    <source>
        <dbReference type="Proteomes" id="UP000271098"/>
    </source>
</evidence>
<sequence>MSSFLVPRSLQDTCQLILVLSFGIVQTTRPGPDSYGTDFVTLFPFVKEMAQLSTFTFDIINPNENETATIHLSYLTPSNETIALRLQQDTITVAPTTHATVSFATYLVHKKPHFLFIITFCFLYLFLLYSYSISVTSIYYYVLFV</sequence>
<name>A0A183DEX2_9BILA</name>
<evidence type="ECO:0000313" key="2">
    <source>
        <dbReference type="EMBL" id="VDK57757.1"/>
    </source>
</evidence>
<protein>
    <submittedName>
        <fullName evidence="4">Translocon-associated protein subunit alpha</fullName>
    </submittedName>
</protein>
<evidence type="ECO:0000256" key="1">
    <source>
        <dbReference type="SAM" id="Phobius"/>
    </source>
</evidence>
<organism evidence="4">
    <name type="scientific">Gongylonema pulchrum</name>
    <dbReference type="NCBI Taxonomy" id="637853"/>
    <lineage>
        <taxon>Eukaryota</taxon>
        <taxon>Metazoa</taxon>
        <taxon>Ecdysozoa</taxon>
        <taxon>Nematoda</taxon>
        <taxon>Chromadorea</taxon>
        <taxon>Rhabditida</taxon>
        <taxon>Spirurina</taxon>
        <taxon>Spiruromorpha</taxon>
        <taxon>Spiruroidea</taxon>
        <taxon>Gongylonematidae</taxon>
        <taxon>Gongylonema</taxon>
    </lineage>
</organism>
<dbReference type="Proteomes" id="UP000271098">
    <property type="component" value="Unassembled WGS sequence"/>
</dbReference>
<reference evidence="2 3" key="2">
    <citation type="submission" date="2018-11" db="EMBL/GenBank/DDBJ databases">
        <authorList>
            <consortium name="Pathogen Informatics"/>
        </authorList>
    </citation>
    <scope>NUCLEOTIDE SEQUENCE [LARGE SCALE GENOMIC DNA]</scope>
</reference>
<dbReference type="AlphaFoldDB" id="A0A183DEX2"/>
<keyword evidence="1" id="KW-0472">Membrane</keyword>
<proteinExistence type="predicted"/>
<keyword evidence="1" id="KW-0812">Transmembrane</keyword>
<dbReference type="EMBL" id="UYRT01018492">
    <property type="protein sequence ID" value="VDK57757.1"/>
    <property type="molecule type" value="Genomic_DNA"/>
</dbReference>
<keyword evidence="3" id="KW-1185">Reference proteome</keyword>
<feature type="transmembrane region" description="Helical" evidence="1">
    <location>
        <begin position="114"/>
        <end position="142"/>
    </location>
</feature>
<accession>A0A183DEX2</accession>
<evidence type="ECO:0000313" key="4">
    <source>
        <dbReference type="WBParaSite" id="GPUH_0000727201-mRNA-1"/>
    </source>
</evidence>
<gene>
    <name evidence="2" type="ORF">GPUH_LOCUS7262</name>
</gene>
<keyword evidence="1" id="KW-1133">Transmembrane helix</keyword>